<accession>A0ABT6FDG3</accession>
<protein>
    <submittedName>
        <fullName evidence="1">Uncharacterized protein</fullName>
    </submittedName>
</protein>
<evidence type="ECO:0000313" key="1">
    <source>
        <dbReference type="EMBL" id="MDG3005582.1"/>
    </source>
</evidence>
<keyword evidence="2" id="KW-1185">Reference proteome</keyword>
<sequence>MGFRRSKADALQSRAWQDFLQAHAALLQGSGVPITIYESRDRFDQLLMHGCVDSSLDPGRFSVGALTQIQRRKSAEAVSLYLRAGFPNPGISMGPLLVEELRRAGVES</sequence>
<reference evidence="1 2" key="1">
    <citation type="submission" date="2023-03" db="EMBL/GenBank/DDBJ databases">
        <title>Paludisphaera mucosa sp. nov. a novel planctomycete from northern fen.</title>
        <authorList>
            <person name="Ivanova A."/>
        </authorList>
    </citation>
    <scope>NUCLEOTIDE SEQUENCE [LARGE SCALE GENOMIC DNA]</scope>
    <source>
        <strain evidence="1 2">Pla2</strain>
    </source>
</reference>
<gene>
    <name evidence="1" type="ORF">PZE19_17480</name>
</gene>
<organism evidence="1 2">
    <name type="scientific">Paludisphaera mucosa</name>
    <dbReference type="NCBI Taxonomy" id="3030827"/>
    <lineage>
        <taxon>Bacteria</taxon>
        <taxon>Pseudomonadati</taxon>
        <taxon>Planctomycetota</taxon>
        <taxon>Planctomycetia</taxon>
        <taxon>Isosphaerales</taxon>
        <taxon>Isosphaeraceae</taxon>
        <taxon>Paludisphaera</taxon>
    </lineage>
</organism>
<dbReference type="RefSeq" id="WP_277861913.1">
    <property type="nucleotide sequence ID" value="NZ_JARRAG010000002.1"/>
</dbReference>
<comment type="caution">
    <text evidence="1">The sequence shown here is derived from an EMBL/GenBank/DDBJ whole genome shotgun (WGS) entry which is preliminary data.</text>
</comment>
<evidence type="ECO:0000313" key="2">
    <source>
        <dbReference type="Proteomes" id="UP001216907"/>
    </source>
</evidence>
<proteinExistence type="predicted"/>
<dbReference type="Proteomes" id="UP001216907">
    <property type="component" value="Unassembled WGS sequence"/>
</dbReference>
<name>A0ABT6FDG3_9BACT</name>
<dbReference type="EMBL" id="JARRAG010000002">
    <property type="protein sequence ID" value="MDG3005582.1"/>
    <property type="molecule type" value="Genomic_DNA"/>
</dbReference>